<feature type="transmembrane region" description="Helical" evidence="6">
    <location>
        <begin position="25"/>
        <end position="46"/>
    </location>
</feature>
<comment type="subcellular location">
    <subcellularLocation>
        <location evidence="1">Cell membrane</location>
        <topology evidence="1">Multi-pass membrane protein</topology>
    </subcellularLocation>
</comment>
<evidence type="ECO:0000256" key="5">
    <source>
        <dbReference type="ARBA" id="ARBA00023136"/>
    </source>
</evidence>
<keyword evidence="4 6" id="KW-1133">Transmembrane helix</keyword>
<keyword evidence="5 6" id="KW-0472">Membrane</keyword>
<feature type="transmembrane region" description="Helical" evidence="6">
    <location>
        <begin position="273"/>
        <end position="291"/>
    </location>
</feature>
<feature type="transmembrane region" description="Helical" evidence="6">
    <location>
        <begin position="246"/>
        <end position="267"/>
    </location>
</feature>
<evidence type="ECO:0000313" key="7">
    <source>
        <dbReference type="EMBL" id="MFC6724227.1"/>
    </source>
</evidence>
<feature type="transmembrane region" description="Helical" evidence="6">
    <location>
        <begin position="141"/>
        <end position="162"/>
    </location>
</feature>
<dbReference type="PANTHER" id="PTHR30106">
    <property type="entry name" value="INNER MEMBRANE PROTEIN YEIH-RELATED"/>
    <property type="match status" value="1"/>
</dbReference>
<feature type="transmembrane region" description="Helical" evidence="6">
    <location>
        <begin position="303"/>
        <end position="324"/>
    </location>
</feature>
<evidence type="ECO:0000256" key="4">
    <source>
        <dbReference type="ARBA" id="ARBA00022989"/>
    </source>
</evidence>
<feature type="transmembrane region" description="Helical" evidence="6">
    <location>
        <begin position="174"/>
        <end position="196"/>
    </location>
</feature>
<dbReference type="InterPro" id="IPR018383">
    <property type="entry name" value="UPF0324_pro"/>
</dbReference>
<dbReference type="PANTHER" id="PTHR30106:SF1">
    <property type="entry name" value="UPF0324 MEMBRANE PROTEIN FN0533"/>
    <property type="match status" value="1"/>
</dbReference>
<feature type="transmembrane region" description="Helical" evidence="6">
    <location>
        <begin position="83"/>
        <end position="106"/>
    </location>
</feature>
<evidence type="ECO:0000256" key="3">
    <source>
        <dbReference type="ARBA" id="ARBA00022692"/>
    </source>
</evidence>
<dbReference type="Proteomes" id="UP001596328">
    <property type="component" value="Unassembled WGS sequence"/>
</dbReference>
<keyword evidence="2" id="KW-1003">Cell membrane</keyword>
<evidence type="ECO:0000256" key="1">
    <source>
        <dbReference type="ARBA" id="ARBA00004651"/>
    </source>
</evidence>
<keyword evidence="3 6" id="KW-0812">Transmembrane</keyword>
<gene>
    <name evidence="7" type="ORF">ACFQE1_07540</name>
</gene>
<comment type="caution">
    <text evidence="7">The sequence shown here is derived from an EMBL/GenBank/DDBJ whole genome shotgun (WGS) entry which is preliminary data.</text>
</comment>
<keyword evidence="8" id="KW-1185">Reference proteome</keyword>
<evidence type="ECO:0000256" key="6">
    <source>
        <dbReference type="SAM" id="Phobius"/>
    </source>
</evidence>
<sequence length="326" mass="33788">RYLPGVALLVAVAVGARLVGRTVPHANALVVAVAAGIVVANLVDLPDRVEPGVGTHKLWLEAGIVLMGARISVGTLLDAGVRLLALVVAVIVVTVVLVELFGSFLFDIPRKLVSLLAAGAGICGVSAVVGVAGGIRATEEQIAYAAGVVLLFDVATLFLYPVLGSWLHLSDTVFGVWAGLTMFSTGPVTAAGFAVSETAGQWATVTKLTRNLLLGVLVGVYSLVYADWSAEEAFSPSMLWRAFPKFVLGFFAVMLLASSPLLSGAATSELTDAYRWLFLLAFSGLGLSVTVDDLRDTGGRPAVLVLVVLIVVSAASLVAVRTLFGS</sequence>
<dbReference type="AlphaFoldDB" id="A0ABD5RYZ3"/>
<accession>A0ABD5RYZ3</accession>
<feature type="transmembrane region" description="Helical" evidence="6">
    <location>
        <begin position="58"/>
        <end position="77"/>
    </location>
</feature>
<proteinExistence type="predicted"/>
<feature type="non-terminal residue" evidence="7">
    <location>
        <position position="1"/>
    </location>
</feature>
<feature type="transmembrane region" description="Helical" evidence="6">
    <location>
        <begin position="208"/>
        <end position="226"/>
    </location>
</feature>
<dbReference type="GO" id="GO:0005886">
    <property type="term" value="C:plasma membrane"/>
    <property type="evidence" value="ECO:0007669"/>
    <property type="project" value="UniProtKB-SubCell"/>
</dbReference>
<evidence type="ECO:0000313" key="8">
    <source>
        <dbReference type="Proteomes" id="UP001596328"/>
    </source>
</evidence>
<protein>
    <submittedName>
        <fullName evidence="7">YeiH family protein</fullName>
    </submittedName>
</protein>
<dbReference type="EMBL" id="JBHSWU010000127">
    <property type="protein sequence ID" value="MFC6724227.1"/>
    <property type="molecule type" value="Genomic_DNA"/>
</dbReference>
<feature type="transmembrane region" description="Helical" evidence="6">
    <location>
        <begin position="113"/>
        <end position="135"/>
    </location>
</feature>
<organism evidence="7 8">
    <name type="scientific">Halobium palmae</name>
    <dbReference type="NCBI Taxonomy" id="1776492"/>
    <lineage>
        <taxon>Archaea</taxon>
        <taxon>Methanobacteriati</taxon>
        <taxon>Methanobacteriota</taxon>
        <taxon>Stenosarchaea group</taxon>
        <taxon>Halobacteria</taxon>
        <taxon>Halobacteriales</taxon>
        <taxon>Haloferacaceae</taxon>
        <taxon>Halobium</taxon>
    </lineage>
</organism>
<reference evidence="7 8" key="1">
    <citation type="journal article" date="2019" name="Int. J. Syst. Evol. Microbiol.">
        <title>The Global Catalogue of Microorganisms (GCM) 10K type strain sequencing project: providing services to taxonomists for standard genome sequencing and annotation.</title>
        <authorList>
            <consortium name="The Broad Institute Genomics Platform"/>
            <consortium name="The Broad Institute Genome Sequencing Center for Infectious Disease"/>
            <person name="Wu L."/>
            <person name="Ma J."/>
        </authorList>
    </citation>
    <scope>NUCLEOTIDE SEQUENCE [LARGE SCALE GENOMIC DNA]</scope>
    <source>
        <strain evidence="7 8">NBRC 111368</strain>
    </source>
</reference>
<evidence type="ECO:0000256" key="2">
    <source>
        <dbReference type="ARBA" id="ARBA00022475"/>
    </source>
</evidence>
<dbReference type="Pfam" id="PF03601">
    <property type="entry name" value="Cons_hypoth698"/>
    <property type="match status" value="1"/>
</dbReference>
<name>A0ABD5RYZ3_9EURY</name>